<accession>A0ABX4HM28</accession>
<dbReference type="Proteomes" id="UP000218675">
    <property type="component" value="Unassembled WGS sequence"/>
</dbReference>
<feature type="region of interest" description="Disordered" evidence="1">
    <location>
        <begin position="39"/>
        <end position="71"/>
    </location>
</feature>
<evidence type="ECO:0000256" key="1">
    <source>
        <dbReference type="SAM" id="MobiDB-lite"/>
    </source>
</evidence>
<dbReference type="InterPro" id="IPR008861">
    <property type="entry name" value="GpX-like"/>
</dbReference>
<sequence>MKRTVRAHQGETLDALLYRVYGKTAAITEQTLKLNPGLAEQGPVLKEGTPVVLPPPPETRETKPPNIQLWN</sequence>
<dbReference type="EMBL" id="NSKA01000001">
    <property type="protein sequence ID" value="PAU73270.1"/>
    <property type="molecule type" value="Genomic_DNA"/>
</dbReference>
<comment type="caution">
    <text evidence="2">The sequence shown here is derived from an EMBL/GenBank/DDBJ whole genome shotgun (WGS) entry which is preliminary data.</text>
</comment>
<gene>
    <name evidence="2" type="ORF">CK497_01310</name>
</gene>
<evidence type="ECO:0000313" key="2">
    <source>
        <dbReference type="EMBL" id="PAU73270.1"/>
    </source>
</evidence>
<organism evidence="2 3">
    <name type="scientific">Vreelandella alkaliphila</name>
    <dbReference type="NCBI Taxonomy" id="272774"/>
    <lineage>
        <taxon>Bacteria</taxon>
        <taxon>Pseudomonadati</taxon>
        <taxon>Pseudomonadota</taxon>
        <taxon>Gammaproteobacteria</taxon>
        <taxon>Oceanospirillales</taxon>
        <taxon>Halomonadaceae</taxon>
        <taxon>Vreelandella</taxon>
    </lineage>
</organism>
<reference evidence="2 3" key="1">
    <citation type="submission" date="2017-08" db="EMBL/GenBank/DDBJ databases">
        <title>Halomonas binhaiensis sp. nov., isolated from saline alkaline soil.</title>
        <authorList>
            <person name="Wang D."/>
            <person name="Zhang G."/>
        </authorList>
    </citation>
    <scope>NUCLEOTIDE SEQUENCE [LARGE SCALE GENOMIC DNA]</scope>
    <source>
        <strain evidence="2 3">WN018</strain>
    </source>
</reference>
<protein>
    <submittedName>
        <fullName evidence="2">Phage tail protein</fullName>
    </submittedName>
</protein>
<name>A0ABX4HM28_9GAMM</name>
<dbReference type="Pfam" id="PF05489">
    <property type="entry name" value="Phage_tail_X"/>
    <property type="match status" value="1"/>
</dbReference>
<dbReference type="RefSeq" id="WP_095602398.1">
    <property type="nucleotide sequence ID" value="NZ_JBLMJQ010000001.1"/>
</dbReference>
<evidence type="ECO:0000313" key="3">
    <source>
        <dbReference type="Proteomes" id="UP000218675"/>
    </source>
</evidence>
<keyword evidence="3" id="KW-1185">Reference proteome</keyword>
<proteinExistence type="predicted"/>